<dbReference type="Gene3D" id="6.10.140.2220">
    <property type="match status" value="1"/>
</dbReference>
<evidence type="ECO:0000256" key="5">
    <source>
        <dbReference type="SAM" id="MobiDB-lite"/>
    </source>
</evidence>
<accession>A0A6A4IGA9</accession>
<organism evidence="7 8">
    <name type="scientific">Gymnopus androsaceus JB14</name>
    <dbReference type="NCBI Taxonomy" id="1447944"/>
    <lineage>
        <taxon>Eukaryota</taxon>
        <taxon>Fungi</taxon>
        <taxon>Dikarya</taxon>
        <taxon>Basidiomycota</taxon>
        <taxon>Agaricomycotina</taxon>
        <taxon>Agaricomycetes</taxon>
        <taxon>Agaricomycetidae</taxon>
        <taxon>Agaricales</taxon>
        <taxon>Marasmiineae</taxon>
        <taxon>Omphalotaceae</taxon>
        <taxon>Gymnopus</taxon>
    </lineage>
</organism>
<evidence type="ECO:0000256" key="3">
    <source>
        <dbReference type="ARBA" id="ARBA00022833"/>
    </source>
</evidence>
<dbReference type="OrthoDB" id="341421at2759"/>
<dbReference type="GO" id="GO:0008270">
    <property type="term" value="F:zinc ion binding"/>
    <property type="evidence" value="ECO:0007669"/>
    <property type="project" value="UniProtKB-KW"/>
</dbReference>
<feature type="domain" description="MYND-type" evidence="6">
    <location>
        <begin position="682"/>
        <end position="721"/>
    </location>
</feature>
<feature type="region of interest" description="Disordered" evidence="5">
    <location>
        <begin position="645"/>
        <end position="670"/>
    </location>
</feature>
<keyword evidence="8" id="KW-1185">Reference proteome</keyword>
<keyword evidence="2 4" id="KW-0863">Zinc-finger</keyword>
<dbReference type="Pfam" id="PF01753">
    <property type="entry name" value="zf-MYND"/>
    <property type="match status" value="1"/>
</dbReference>
<dbReference type="InterPro" id="IPR016024">
    <property type="entry name" value="ARM-type_fold"/>
</dbReference>
<keyword evidence="1" id="KW-0479">Metal-binding</keyword>
<dbReference type="InterPro" id="IPR002893">
    <property type="entry name" value="Znf_MYND"/>
</dbReference>
<evidence type="ECO:0000256" key="2">
    <source>
        <dbReference type="ARBA" id="ARBA00022771"/>
    </source>
</evidence>
<gene>
    <name evidence="7" type="ORF">BT96DRAFT_932534</name>
</gene>
<dbReference type="Proteomes" id="UP000799118">
    <property type="component" value="Unassembled WGS sequence"/>
</dbReference>
<name>A0A6A4IGA9_9AGAR</name>
<dbReference type="EMBL" id="ML769390">
    <property type="protein sequence ID" value="KAE9408773.1"/>
    <property type="molecule type" value="Genomic_DNA"/>
</dbReference>
<sequence>MPLPRNKKNATKKRNRETALVPSSYVHRIDGAEGWEKVVDLLCEYFKIPNLNSRFGLKRVHSTFDAIWDRLDAAYTKYATNLRIRGGIVGIYAKMCPDAVLRNRLFKLGVLSRILPLLHESCTHHLALQALSSLAHHATCEIHLELAKLTPILVQLLEEYSDNPAFSPLIVTILCHCLAPIQEHVTSDVEYDPTSQAQVLRTLDMNRVLKQITRQMQKRTTSYFLLSHCTSLLLTSALPSCKAILANPSSLNFFIAGLRSLHWQNRGAFLSAVLRLFLVGAEEDTIRMFDPRLSMARKRLPDHLERILADYGFPRSEQSAILSVGSQIQSAMFRVMRDRDLCRLGQELAGLIMRSAFFPDGICEVADRKQLDVSLPFTRSAESLPRCAQALRQRGGPHDLDNADVLEIRYNLLNNRLLNAAGIAEKGLARNSEMSYFFYAIERSQDNTDALRSAKKGLKCKQITPFLRLELLYSAAENAAALGLGILEESSATTAVEKWEEGIAFIMSAWKDSKTFIAEAPPDNRHLSDMLYWHILLTIVIRGPDMSADLKEIKPFLQKLSDADDFRKYLFGIPICKTQLRRAQEAVVTNFAAAIAEWDNAILWINSTDHLREIPPAFECFHNEFMTQSFKEDLELNDGCMNNTSNTNMDSAHQHSHQHSHGQKTTSAHPNVNTNNVVLYECSWCGNPSAVLRKCSGCGKARYCDASCQKLHWSTKHKTECKV</sequence>
<evidence type="ECO:0000256" key="4">
    <source>
        <dbReference type="PROSITE-ProRule" id="PRU00134"/>
    </source>
</evidence>
<dbReference type="PROSITE" id="PS01360">
    <property type="entry name" value="ZF_MYND_1"/>
    <property type="match status" value="1"/>
</dbReference>
<evidence type="ECO:0000256" key="1">
    <source>
        <dbReference type="ARBA" id="ARBA00022723"/>
    </source>
</evidence>
<dbReference type="PROSITE" id="PS50865">
    <property type="entry name" value="ZF_MYND_2"/>
    <property type="match status" value="1"/>
</dbReference>
<dbReference type="SUPFAM" id="SSF144232">
    <property type="entry name" value="HIT/MYND zinc finger-like"/>
    <property type="match status" value="1"/>
</dbReference>
<protein>
    <recommendedName>
        <fullName evidence="6">MYND-type domain-containing protein</fullName>
    </recommendedName>
</protein>
<keyword evidence="3" id="KW-0862">Zinc</keyword>
<evidence type="ECO:0000259" key="6">
    <source>
        <dbReference type="PROSITE" id="PS50865"/>
    </source>
</evidence>
<dbReference type="AlphaFoldDB" id="A0A6A4IGA9"/>
<dbReference type="SUPFAM" id="SSF48371">
    <property type="entry name" value="ARM repeat"/>
    <property type="match status" value="1"/>
</dbReference>
<proteinExistence type="predicted"/>
<evidence type="ECO:0000313" key="7">
    <source>
        <dbReference type="EMBL" id="KAE9408773.1"/>
    </source>
</evidence>
<reference evidence="7" key="1">
    <citation type="journal article" date="2019" name="Environ. Microbiol.">
        <title>Fungal ecological strategies reflected in gene transcription - a case study of two litter decomposers.</title>
        <authorList>
            <person name="Barbi F."/>
            <person name="Kohler A."/>
            <person name="Barry K."/>
            <person name="Baskaran P."/>
            <person name="Daum C."/>
            <person name="Fauchery L."/>
            <person name="Ihrmark K."/>
            <person name="Kuo A."/>
            <person name="LaButti K."/>
            <person name="Lipzen A."/>
            <person name="Morin E."/>
            <person name="Grigoriev I.V."/>
            <person name="Henrissat B."/>
            <person name="Lindahl B."/>
            <person name="Martin F."/>
        </authorList>
    </citation>
    <scope>NUCLEOTIDE SEQUENCE</scope>
    <source>
        <strain evidence="7">JB14</strain>
    </source>
</reference>
<evidence type="ECO:0000313" key="8">
    <source>
        <dbReference type="Proteomes" id="UP000799118"/>
    </source>
</evidence>